<dbReference type="AlphaFoldDB" id="X1FLK0"/>
<gene>
    <name evidence="1" type="ORF">S01H4_65970</name>
</gene>
<proteinExistence type="predicted"/>
<name>X1FLK0_9ZZZZ</name>
<comment type="caution">
    <text evidence="1">The sequence shown here is derived from an EMBL/GenBank/DDBJ whole genome shotgun (WGS) entry which is preliminary data.</text>
</comment>
<dbReference type="EMBL" id="BART01040604">
    <property type="protein sequence ID" value="GAH30249.1"/>
    <property type="molecule type" value="Genomic_DNA"/>
</dbReference>
<sequence>MSSKWTVDPVRIKQAQIRAELKRLKNERLRRHAIKGFTHAQAKELELESDRKMIHFYRKELLEIHYGNLKPRM</sequence>
<feature type="non-terminal residue" evidence="1">
    <location>
        <position position="73"/>
    </location>
</feature>
<accession>X1FLK0</accession>
<reference evidence="1" key="1">
    <citation type="journal article" date="2014" name="Front. Microbiol.">
        <title>High frequency of phylogenetically diverse reductive dehalogenase-homologous genes in deep subseafloor sedimentary metagenomes.</title>
        <authorList>
            <person name="Kawai M."/>
            <person name="Futagami T."/>
            <person name="Toyoda A."/>
            <person name="Takaki Y."/>
            <person name="Nishi S."/>
            <person name="Hori S."/>
            <person name="Arai W."/>
            <person name="Tsubouchi T."/>
            <person name="Morono Y."/>
            <person name="Uchiyama I."/>
            <person name="Ito T."/>
            <person name="Fujiyama A."/>
            <person name="Inagaki F."/>
            <person name="Takami H."/>
        </authorList>
    </citation>
    <scope>NUCLEOTIDE SEQUENCE</scope>
    <source>
        <strain evidence="1">Expedition CK06-06</strain>
    </source>
</reference>
<organism evidence="1">
    <name type="scientific">marine sediment metagenome</name>
    <dbReference type="NCBI Taxonomy" id="412755"/>
    <lineage>
        <taxon>unclassified sequences</taxon>
        <taxon>metagenomes</taxon>
        <taxon>ecological metagenomes</taxon>
    </lineage>
</organism>
<evidence type="ECO:0000313" key="1">
    <source>
        <dbReference type="EMBL" id="GAH30249.1"/>
    </source>
</evidence>
<protein>
    <submittedName>
        <fullName evidence="1">Uncharacterized protein</fullName>
    </submittedName>
</protein>